<evidence type="ECO:0000256" key="6">
    <source>
        <dbReference type="PROSITE-ProRule" id="PRU01016"/>
    </source>
</evidence>
<dbReference type="InterPro" id="IPR029063">
    <property type="entry name" value="SAM-dependent_MTases_sf"/>
</dbReference>
<evidence type="ECO:0000256" key="2">
    <source>
        <dbReference type="ARBA" id="ARBA00022603"/>
    </source>
</evidence>
<evidence type="ECO:0000313" key="7">
    <source>
        <dbReference type="EMBL" id="TCF71685.1"/>
    </source>
</evidence>
<keyword evidence="3 6" id="KW-0808">Transferase</keyword>
<dbReference type="SUPFAM" id="SSF53335">
    <property type="entry name" value="S-adenosyl-L-methionine-dependent methyltransferases"/>
    <property type="match status" value="1"/>
</dbReference>
<dbReference type="GO" id="GO:0044027">
    <property type="term" value="P:negative regulation of gene expression via chromosomal CpG island methylation"/>
    <property type="evidence" value="ECO:0007669"/>
    <property type="project" value="TreeGrafter"/>
</dbReference>
<dbReference type="PROSITE" id="PS51679">
    <property type="entry name" value="SAM_MT_C5"/>
    <property type="match status" value="1"/>
</dbReference>
<dbReference type="Gene3D" id="3.90.120.10">
    <property type="entry name" value="DNA Methylase, subunit A, domain 2"/>
    <property type="match status" value="1"/>
</dbReference>
<dbReference type="PROSITE" id="PS00095">
    <property type="entry name" value="C5_MTASE_2"/>
    <property type="match status" value="1"/>
</dbReference>
<evidence type="ECO:0000256" key="1">
    <source>
        <dbReference type="ARBA" id="ARBA00011975"/>
    </source>
</evidence>
<dbReference type="InterPro" id="IPR050390">
    <property type="entry name" value="C5-Methyltransferase"/>
</dbReference>
<dbReference type="Pfam" id="PF00145">
    <property type="entry name" value="DNA_methylase"/>
    <property type="match status" value="2"/>
</dbReference>
<dbReference type="Gene3D" id="3.40.50.150">
    <property type="entry name" value="Vaccinia Virus protein VP39"/>
    <property type="match status" value="1"/>
</dbReference>
<evidence type="ECO:0000256" key="3">
    <source>
        <dbReference type="ARBA" id="ARBA00022679"/>
    </source>
</evidence>
<protein>
    <recommendedName>
        <fullName evidence="1">DNA (cytosine-5-)-methyltransferase</fullName>
        <ecNumber evidence="1">2.1.1.37</ecNumber>
    </recommendedName>
</protein>
<dbReference type="EMBL" id="SHTH01000001">
    <property type="protein sequence ID" value="TCF71685.1"/>
    <property type="molecule type" value="Genomic_DNA"/>
</dbReference>
<dbReference type="PROSITE" id="PS00094">
    <property type="entry name" value="C5_MTASE_1"/>
    <property type="match status" value="1"/>
</dbReference>
<organism evidence="7 8">
    <name type="scientific">Bifidobacterium longum subsp. longum</name>
    <dbReference type="NCBI Taxonomy" id="1679"/>
    <lineage>
        <taxon>Bacteria</taxon>
        <taxon>Bacillati</taxon>
        <taxon>Actinomycetota</taxon>
        <taxon>Actinomycetes</taxon>
        <taxon>Bifidobacteriales</taxon>
        <taxon>Bifidobacteriaceae</taxon>
        <taxon>Bifidobacterium</taxon>
    </lineage>
</organism>
<keyword evidence="2 6" id="KW-0489">Methyltransferase</keyword>
<dbReference type="InterPro" id="IPR031303">
    <property type="entry name" value="C5_meth_CS"/>
</dbReference>
<evidence type="ECO:0000313" key="8">
    <source>
        <dbReference type="Proteomes" id="UP000293137"/>
    </source>
</evidence>
<dbReference type="EC" id="2.1.1.37" evidence="1"/>
<dbReference type="AlphaFoldDB" id="A0AB74HIT2"/>
<comment type="similarity">
    <text evidence="6">Belongs to the class I-like SAM-binding methyltransferase superfamily. C5-methyltransferase family.</text>
</comment>
<dbReference type="PANTHER" id="PTHR10629">
    <property type="entry name" value="CYTOSINE-SPECIFIC METHYLTRANSFERASE"/>
    <property type="match status" value="1"/>
</dbReference>
<evidence type="ECO:0000256" key="5">
    <source>
        <dbReference type="ARBA" id="ARBA00022747"/>
    </source>
</evidence>
<reference evidence="7 8" key="1">
    <citation type="journal article" date="2018" name="Sci. Rep.">
        <title>Genomic diversity and distribution of Bifidobacterium longum subsp. longum across the human lifespan.</title>
        <authorList>
            <person name="Odamaki T."/>
            <person name="Bottacini F."/>
            <person name="Kato K."/>
            <person name="Mitsuyama E."/>
            <person name="Yoshida K."/>
            <person name="Horigome A."/>
            <person name="Xiao J.Z."/>
            <person name="van Sinderen D."/>
        </authorList>
    </citation>
    <scope>NUCLEOTIDE SEQUENCE [LARGE SCALE GENOMIC DNA]</scope>
    <source>
        <strain evidence="7 8">MCC10118</strain>
    </source>
</reference>
<dbReference type="GO" id="GO:0032259">
    <property type="term" value="P:methylation"/>
    <property type="evidence" value="ECO:0007669"/>
    <property type="project" value="UniProtKB-KW"/>
</dbReference>
<proteinExistence type="inferred from homology"/>
<dbReference type="GO" id="GO:0003886">
    <property type="term" value="F:DNA (cytosine-5-)-methyltransferase activity"/>
    <property type="evidence" value="ECO:0007669"/>
    <property type="project" value="UniProtKB-EC"/>
</dbReference>
<dbReference type="InterPro" id="IPR001525">
    <property type="entry name" value="C5_MeTfrase"/>
</dbReference>
<sequence>MLGTALAGFEHVAAIEWEHNCCQTLRLNQAAGYPLIGDTTIIESDVRKVDWSLAPDDLDLLAGGPPCQPFSLGGLARAALDPRDMFPAYTEVLSRLKPRAFIVENVKGLTRESFRDYYDYILMRLQHPLVKAKEDETWREHAERLSREHTAGIHDELRYEVVPTIVDAADYGVAQRRHRVIMVGFRSDVEAQWSFPRPTHSQAALFEAQEDGRYWAWHNMKTGAGIKGKAGDSSLRPWRTVRDALWGLPDPHEKKASAKFLNHVLRTGAKMYAGHTGSPLDEPSKAIKAGVHGVPGGENMMRFSNGHVRYYTAREAARIQGFPDGYEFSGAWSEALRQIGNAVPVELARVVASSVAVALHEDTARKEMNEELSLLSEVEHEAA</sequence>
<dbReference type="PRINTS" id="PR00105">
    <property type="entry name" value="C5METTRFRASE"/>
</dbReference>
<dbReference type="Proteomes" id="UP000293137">
    <property type="component" value="Unassembled WGS sequence"/>
</dbReference>
<gene>
    <name evidence="7" type="ORF">MCC10118_0005</name>
</gene>
<dbReference type="GO" id="GO:0003677">
    <property type="term" value="F:DNA binding"/>
    <property type="evidence" value="ECO:0007669"/>
    <property type="project" value="TreeGrafter"/>
</dbReference>
<keyword evidence="4 6" id="KW-0949">S-adenosyl-L-methionine</keyword>
<dbReference type="InterPro" id="IPR018117">
    <property type="entry name" value="C5_DNA_meth_AS"/>
</dbReference>
<feature type="active site" evidence="6">
    <location>
        <position position="67"/>
    </location>
</feature>
<evidence type="ECO:0000256" key="4">
    <source>
        <dbReference type="ARBA" id="ARBA00022691"/>
    </source>
</evidence>
<dbReference type="GO" id="GO:0009307">
    <property type="term" value="P:DNA restriction-modification system"/>
    <property type="evidence" value="ECO:0007669"/>
    <property type="project" value="UniProtKB-KW"/>
</dbReference>
<keyword evidence="5" id="KW-0680">Restriction system</keyword>
<dbReference type="PANTHER" id="PTHR10629:SF52">
    <property type="entry name" value="DNA (CYTOSINE-5)-METHYLTRANSFERASE 1"/>
    <property type="match status" value="1"/>
</dbReference>
<name>A0AB74HIT2_BIFLL</name>
<accession>A0AB74HIT2</accession>
<comment type="caution">
    <text evidence="7">The sequence shown here is derived from an EMBL/GenBank/DDBJ whole genome shotgun (WGS) entry which is preliminary data.</text>
</comment>